<feature type="transmembrane region" description="Helical" evidence="7">
    <location>
        <begin position="105"/>
        <end position="131"/>
    </location>
</feature>
<evidence type="ECO:0000256" key="1">
    <source>
        <dbReference type="ARBA" id="ARBA00004141"/>
    </source>
</evidence>
<keyword evidence="4 7" id="KW-1133">Transmembrane helix</keyword>
<dbReference type="GO" id="GO:0016236">
    <property type="term" value="P:macroautophagy"/>
    <property type="evidence" value="ECO:0007669"/>
    <property type="project" value="TreeGrafter"/>
</dbReference>
<protein>
    <recommendedName>
        <fullName evidence="10">Etoposide-induced protein 2.4</fullName>
    </recommendedName>
</protein>
<evidence type="ECO:0000313" key="9">
    <source>
        <dbReference type="Proteomes" id="UP000617340"/>
    </source>
</evidence>
<evidence type="ECO:0000256" key="7">
    <source>
        <dbReference type="SAM" id="Phobius"/>
    </source>
</evidence>
<dbReference type="Pfam" id="PF07264">
    <property type="entry name" value="EI24"/>
    <property type="match status" value="1"/>
</dbReference>
<keyword evidence="9" id="KW-1185">Reference proteome</keyword>
<dbReference type="GO" id="GO:0005783">
    <property type="term" value="C:endoplasmic reticulum"/>
    <property type="evidence" value="ECO:0007669"/>
    <property type="project" value="TreeGrafter"/>
</dbReference>
<keyword evidence="3 7" id="KW-0812">Transmembrane</keyword>
<feature type="region of interest" description="Disordered" evidence="6">
    <location>
        <begin position="65"/>
        <end position="94"/>
    </location>
</feature>
<evidence type="ECO:0000256" key="4">
    <source>
        <dbReference type="ARBA" id="ARBA00022989"/>
    </source>
</evidence>
<keyword evidence="5 7" id="KW-0472">Membrane</keyword>
<feature type="compositionally biased region" description="Basic and acidic residues" evidence="6">
    <location>
        <begin position="65"/>
        <end position="81"/>
    </location>
</feature>
<dbReference type="PANTHER" id="PTHR21389">
    <property type="entry name" value="P53 INDUCED PROTEIN"/>
    <property type="match status" value="1"/>
</dbReference>
<dbReference type="Proteomes" id="UP000617340">
    <property type="component" value="Unassembled WGS sequence"/>
</dbReference>
<gene>
    <name evidence="8" type="ORF">HZH68_016187</name>
</gene>
<evidence type="ECO:0000256" key="6">
    <source>
        <dbReference type="SAM" id="MobiDB-lite"/>
    </source>
</evidence>
<name>A0A834J656_VESGE</name>
<dbReference type="InterPro" id="IPR059112">
    <property type="entry name" value="CysZ/EI24"/>
</dbReference>
<evidence type="ECO:0000256" key="3">
    <source>
        <dbReference type="ARBA" id="ARBA00022692"/>
    </source>
</evidence>
<accession>A0A834J656</accession>
<comment type="subcellular location">
    <subcellularLocation>
        <location evidence="1">Membrane</location>
        <topology evidence="1">Multi-pass membrane protein</topology>
    </subcellularLocation>
</comment>
<dbReference type="GO" id="GO:0016020">
    <property type="term" value="C:membrane"/>
    <property type="evidence" value="ECO:0007669"/>
    <property type="project" value="UniProtKB-SubCell"/>
</dbReference>
<dbReference type="PANTHER" id="PTHR21389:SF0">
    <property type="entry name" value="ETOPOSIDE-INDUCED PROTEIN 2.4 HOMOLOG"/>
    <property type="match status" value="1"/>
</dbReference>
<organism evidence="8 9">
    <name type="scientific">Vespula germanica</name>
    <name type="common">German yellow jacket</name>
    <name type="synonym">Paravespula germanica</name>
    <dbReference type="NCBI Taxonomy" id="30212"/>
    <lineage>
        <taxon>Eukaryota</taxon>
        <taxon>Metazoa</taxon>
        <taxon>Ecdysozoa</taxon>
        <taxon>Arthropoda</taxon>
        <taxon>Hexapoda</taxon>
        <taxon>Insecta</taxon>
        <taxon>Pterygota</taxon>
        <taxon>Neoptera</taxon>
        <taxon>Endopterygota</taxon>
        <taxon>Hymenoptera</taxon>
        <taxon>Apocrita</taxon>
        <taxon>Aculeata</taxon>
        <taxon>Vespoidea</taxon>
        <taxon>Vespidae</taxon>
        <taxon>Vespinae</taxon>
        <taxon>Vespula</taxon>
    </lineage>
</organism>
<feature type="transmembrane region" description="Helical" evidence="7">
    <location>
        <begin position="193"/>
        <end position="215"/>
    </location>
</feature>
<evidence type="ECO:0000256" key="5">
    <source>
        <dbReference type="ARBA" id="ARBA00023136"/>
    </source>
</evidence>
<sequence>MISSRVIAFEEVKSSRVIDKNTKRLVISQRVEHRGIIHAICKGFADSLKGAIVLFYMDKQINEKLSSRPPSRTETHKKDTSIHSPAKHSNQQRESKVLKRTIQCCALNGGVFWASILIFECGLLPFLKYLLTIIFGHSPGMGVTVWSWTKPFLSLTFGTVWVLPLFLLSRIVNSLWFQDIADSAYRYRQGRPLLLSSVSKLVADTLFSILVQALFLGQGMLVSKVPLPPLGDILALVHMCLLYALYAFEYKWFNMGWELHRRLTFIEGNWPYFVGFGLPLAVLTQLPNSYVISGCVFSILFPLFIVSGNEAEPVTGVCDCPLKLFSPVIAIANTLFNKTIGPANRR</sequence>
<evidence type="ECO:0008006" key="10">
    <source>
        <dbReference type="Google" id="ProtNLM"/>
    </source>
</evidence>
<evidence type="ECO:0000256" key="2">
    <source>
        <dbReference type="ARBA" id="ARBA00010970"/>
    </source>
</evidence>
<comment type="similarity">
    <text evidence="2">Belongs to the EI24 family.</text>
</comment>
<dbReference type="EMBL" id="JACSDZ010000022">
    <property type="protein sequence ID" value="KAF7381312.1"/>
    <property type="molecule type" value="Genomic_DNA"/>
</dbReference>
<evidence type="ECO:0000313" key="8">
    <source>
        <dbReference type="EMBL" id="KAF7381312.1"/>
    </source>
</evidence>
<dbReference type="AlphaFoldDB" id="A0A834J656"/>
<proteinExistence type="inferred from homology"/>
<feature type="transmembrane region" description="Helical" evidence="7">
    <location>
        <begin position="151"/>
        <end position="172"/>
    </location>
</feature>
<reference evidence="8" key="1">
    <citation type="journal article" date="2020" name="G3 (Bethesda)">
        <title>High-Quality Assemblies for Three Invasive Social Wasps from the &lt;i&gt;Vespula&lt;/i&gt; Genus.</title>
        <authorList>
            <person name="Harrop T.W.R."/>
            <person name="Guhlin J."/>
            <person name="McLaughlin G.M."/>
            <person name="Permina E."/>
            <person name="Stockwell P."/>
            <person name="Gilligan J."/>
            <person name="Le Lec M.F."/>
            <person name="Gruber M.A.M."/>
            <person name="Quinn O."/>
            <person name="Lovegrove M."/>
            <person name="Duncan E.J."/>
            <person name="Remnant E.J."/>
            <person name="Van Eeckhoven J."/>
            <person name="Graham B."/>
            <person name="Knapp R.A."/>
            <person name="Langford K.W."/>
            <person name="Kronenberg Z."/>
            <person name="Press M.O."/>
            <person name="Eacker S.M."/>
            <person name="Wilson-Rankin E.E."/>
            <person name="Purcell J."/>
            <person name="Lester P.J."/>
            <person name="Dearden P.K."/>
        </authorList>
    </citation>
    <scope>NUCLEOTIDE SEQUENCE</scope>
    <source>
        <strain evidence="8">Linc-1</strain>
    </source>
</reference>
<feature type="transmembrane region" description="Helical" evidence="7">
    <location>
        <begin position="235"/>
        <end position="253"/>
    </location>
</feature>
<comment type="caution">
    <text evidence="8">The sequence shown here is derived from an EMBL/GenBank/DDBJ whole genome shotgun (WGS) entry which is preliminary data.</text>
</comment>